<sequence>MWNDRRRTRRARRSTPTQPQQAEGQNTQSHVRGMAGRHGSGSARAGRAGGQRARGSDSKQEPDKVPDPAGKDSDSSVEEFDREYFARFRAKQKEAQGGPSGAGMAEAEGGEDSQAPNIDEALNSDESERLRKQKGKQHAEDLEFSSPSPPPTETDSNFEVMNSNTYCTLYKNGNYVAHREEALLPGVVEKVGIQYKLEWRHTYASVWVRRVPEWYRFPKPDYMEGVRKDDPSKTSKEIVLRPTTLKRKVVDWFVGESSKRRRLNKKKKGTWVRRHVQVQDRATQTEGQVPDTELGYVENQGVGLTMEDEAGQNCDDSGVEGHEQNETGVDINTGGAGINEHDQNVDYPIANEDVIILGWHEEGKGQSSSHPCTSDFGAQSDEPVKGGTLYLLQVITETVDGFDELDEEMKLVHCQAMKYMLENVEILTEEFAELLDLLTARIKDKAHHKFFFLYGFADGTPSKVCGRSEQAAMEEFRASGGF</sequence>
<gene>
    <name evidence="1" type="ORF">MLD38_027883</name>
</gene>
<accession>A0ACB9MZ90</accession>
<evidence type="ECO:0000313" key="2">
    <source>
        <dbReference type="Proteomes" id="UP001057402"/>
    </source>
</evidence>
<evidence type="ECO:0000313" key="1">
    <source>
        <dbReference type="EMBL" id="KAI4329500.1"/>
    </source>
</evidence>
<dbReference type="EMBL" id="CM042887">
    <property type="protein sequence ID" value="KAI4329500.1"/>
    <property type="molecule type" value="Genomic_DNA"/>
</dbReference>
<dbReference type="Proteomes" id="UP001057402">
    <property type="component" value="Chromosome 8"/>
</dbReference>
<keyword evidence="2" id="KW-1185">Reference proteome</keyword>
<proteinExistence type="predicted"/>
<organism evidence="1 2">
    <name type="scientific">Melastoma candidum</name>
    <dbReference type="NCBI Taxonomy" id="119954"/>
    <lineage>
        <taxon>Eukaryota</taxon>
        <taxon>Viridiplantae</taxon>
        <taxon>Streptophyta</taxon>
        <taxon>Embryophyta</taxon>
        <taxon>Tracheophyta</taxon>
        <taxon>Spermatophyta</taxon>
        <taxon>Magnoliopsida</taxon>
        <taxon>eudicotyledons</taxon>
        <taxon>Gunneridae</taxon>
        <taxon>Pentapetalae</taxon>
        <taxon>rosids</taxon>
        <taxon>malvids</taxon>
        <taxon>Myrtales</taxon>
        <taxon>Melastomataceae</taxon>
        <taxon>Melastomatoideae</taxon>
        <taxon>Melastomateae</taxon>
        <taxon>Melastoma</taxon>
    </lineage>
</organism>
<protein>
    <submittedName>
        <fullName evidence="1">Uncharacterized protein</fullName>
    </submittedName>
</protein>
<comment type="caution">
    <text evidence="1">The sequence shown here is derived from an EMBL/GenBank/DDBJ whole genome shotgun (WGS) entry which is preliminary data.</text>
</comment>
<reference evidence="2" key="1">
    <citation type="journal article" date="2023" name="Front. Plant Sci.">
        <title>Chromosomal-level genome assembly of Melastoma candidum provides insights into trichome evolution.</title>
        <authorList>
            <person name="Zhong Y."/>
            <person name="Wu W."/>
            <person name="Sun C."/>
            <person name="Zou P."/>
            <person name="Liu Y."/>
            <person name="Dai S."/>
            <person name="Zhou R."/>
        </authorList>
    </citation>
    <scope>NUCLEOTIDE SEQUENCE [LARGE SCALE GENOMIC DNA]</scope>
</reference>
<name>A0ACB9MZ90_9MYRT</name>